<comment type="subcellular location">
    <subcellularLocation>
        <location evidence="1">Membrane</location>
        <topology evidence="1">Multi-pass membrane protein</topology>
    </subcellularLocation>
</comment>
<evidence type="ECO:0000313" key="9">
    <source>
        <dbReference type="EMBL" id="OLQ14010.1"/>
    </source>
</evidence>
<feature type="compositionally biased region" description="Low complexity" evidence="6">
    <location>
        <begin position="17"/>
        <end position="34"/>
    </location>
</feature>
<feature type="transmembrane region" description="Helical" evidence="7">
    <location>
        <begin position="167"/>
        <end position="189"/>
    </location>
</feature>
<keyword evidence="5 7" id="KW-0472">Membrane</keyword>
<feature type="compositionally biased region" description="Polar residues" evidence="6">
    <location>
        <begin position="58"/>
        <end position="82"/>
    </location>
</feature>
<proteinExistence type="predicted"/>
<dbReference type="InterPro" id="IPR043203">
    <property type="entry name" value="VGCC_Ca_Na"/>
</dbReference>
<dbReference type="SUPFAM" id="SSF47473">
    <property type="entry name" value="EF-hand"/>
    <property type="match status" value="1"/>
</dbReference>
<keyword evidence="2 7" id="KW-0812">Transmembrane</keyword>
<dbReference type="Gene3D" id="1.20.120.350">
    <property type="entry name" value="Voltage-gated potassium channels. Chain C"/>
    <property type="match status" value="1"/>
</dbReference>
<dbReference type="InterPro" id="IPR027359">
    <property type="entry name" value="Volt_channel_dom_sf"/>
</dbReference>
<dbReference type="Gene3D" id="1.10.238.10">
    <property type="entry name" value="EF-hand"/>
    <property type="match status" value="1"/>
</dbReference>
<keyword evidence="4 7" id="KW-1133">Transmembrane helix</keyword>
<dbReference type="Pfam" id="PF00520">
    <property type="entry name" value="Ion_trans"/>
    <property type="match status" value="1"/>
</dbReference>
<keyword evidence="10" id="KW-1185">Reference proteome</keyword>
<evidence type="ECO:0000256" key="5">
    <source>
        <dbReference type="ARBA" id="ARBA00023136"/>
    </source>
</evidence>
<evidence type="ECO:0000256" key="1">
    <source>
        <dbReference type="ARBA" id="ARBA00004141"/>
    </source>
</evidence>
<evidence type="ECO:0000256" key="6">
    <source>
        <dbReference type="SAM" id="MobiDB-lite"/>
    </source>
</evidence>
<sequence length="893" mass="99028">MAERTRPKLQSFDSMESASSPSAASASASASAASKGGVSSPMSWEEMVADHQTFMPHRQTSAASQSIASPRSLESQRIQSKSSHGDVTRSRRGSVMVGGEFIKSKSSLKVHHKGGQTSCWEGFVEYAETFQQSKYVSNFMVIAVLFDAYCTCSDIDARAAGNPKPEILLLMSDLCLILYTLELVLGAITRGLRKIVQDWTILLDIVIILCGYAELALTAIAGANTAVAQLGVLRALRLVRIVRLMRLLRRTRALRELQKLVHMMATCMKALGWSFFFCFLIMTVWAMLMVEVIHPLITEMVREGETFEDCDQCTHAARSVMDANLLLFKTVIAGDSWGRIAVPVIENFPATALIFVGSQATLVFGVLNLIVAVVVDTFAEARQRDILNLAEDYFDNLGSRMDFLAHALQKMPLSRPDKRFLQKIFERMDENNNGHVTYEELLECARRDAEFQSRLRVMDIDEDDLRQLFDMIDTTGEGTIKADEHLDGNGSAVKLRNVDIDAVAKKSRPRFIKYNLMRALEQQEELYIFCQDYFDNLGSRMDFLAHALQKMYENNTITTSLGPVPGEAQKSSFDLLEKTENSGLTELLECQSEVGSRASDNADEVFVGHGQLVSCTADLQLYFVASRPVTSLHAQCTSKVDPNQVVKSAMETLETCVLRATESALRSSLDDEALSSVMILSRVLAVIFGLQCASGYRHEMHLKTRNETSSNKSTEHGGASGDTQVSLTCETGLSSFDCEGSNDYYEDSFKYIGHGKCCTPKSLACEEDAEPSACEGEHGQGRKKGWKFIRSKESRYIGKCCLVTDSQVWLTCETGLSSFDCEGSNDYYEDSFQYIGNGKCCTPKSLACEEDAEPSACEGEDGQGRKKGWKFIRSKESRYIGKCCLVPLDKPRG</sequence>
<feature type="region of interest" description="Disordered" evidence="6">
    <location>
        <begin position="1"/>
        <end position="41"/>
    </location>
</feature>
<dbReference type="GO" id="GO:0001518">
    <property type="term" value="C:voltage-gated sodium channel complex"/>
    <property type="evidence" value="ECO:0007669"/>
    <property type="project" value="TreeGrafter"/>
</dbReference>
<feature type="transmembrane region" description="Helical" evidence="7">
    <location>
        <begin position="270"/>
        <end position="290"/>
    </location>
</feature>
<name>A0A1Q9F2T9_SYMMI</name>
<protein>
    <submittedName>
        <fullName evidence="9">Sodium channel protein type 10 subunit alpha</fullName>
    </submittedName>
</protein>
<dbReference type="CDD" id="cd00051">
    <property type="entry name" value="EFh"/>
    <property type="match status" value="1"/>
</dbReference>
<dbReference type="PROSITE" id="PS50222">
    <property type="entry name" value="EF_HAND_2"/>
    <property type="match status" value="2"/>
</dbReference>
<dbReference type="OrthoDB" id="433129at2759"/>
<evidence type="ECO:0000313" key="10">
    <source>
        <dbReference type="Proteomes" id="UP000186817"/>
    </source>
</evidence>
<keyword evidence="3" id="KW-0106">Calcium</keyword>
<dbReference type="AlphaFoldDB" id="A0A1Q9F2T9"/>
<evidence type="ECO:0000256" key="2">
    <source>
        <dbReference type="ARBA" id="ARBA00022692"/>
    </source>
</evidence>
<dbReference type="SUPFAM" id="SSF81324">
    <property type="entry name" value="Voltage-gated potassium channels"/>
    <property type="match status" value="1"/>
</dbReference>
<feature type="domain" description="EF-hand" evidence="8">
    <location>
        <begin position="416"/>
        <end position="451"/>
    </location>
</feature>
<accession>A0A1Q9F2T9</accession>
<dbReference type="Proteomes" id="UP000186817">
    <property type="component" value="Unassembled WGS sequence"/>
</dbReference>
<dbReference type="GO" id="GO:0005509">
    <property type="term" value="F:calcium ion binding"/>
    <property type="evidence" value="ECO:0007669"/>
    <property type="project" value="InterPro"/>
</dbReference>
<dbReference type="Pfam" id="PF13499">
    <property type="entry name" value="EF-hand_7"/>
    <property type="match status" value="1"/>
</dbReference>
<dbReference type="Gene3D" id="1.10.287.70">
    <property type="match status" value="1"/>
</dbReference>
<feature type="domain" description="EF-hand" evidence="8">
    <location>
        <begin position="460"/>
        <end position="495"/>
    </location>
</feature>
<dbReference type="InterPro" id="IPR018247">
    <property type="entry name" value="EF_Hand_1_Ca_BS"/>
</dbReference>
<evidence type="ECO:0000259" key="8">
    <source>
        <dbReference type="PROSITE" id="PS50222"/>
    </source>
</evidence>
<evidence type="ECO:0000256" key="4">
    <source>
        <dbReference type="ARBA" id="ARBA00022989"/>
    </source>
</evidence>
<comment type="caution">
    <text evidence="9">The sequence shown here is derived from an EMBL/GenBank/DDBJ whole genome shotgun (WGS) entry which is preliminary data.</text>
</comment>
<dbReference type="PANTHER" id="PTHR10037:SF62">
    <property type="entry name" value="SODIUM CHANNEL PROTEIN 60E"/>
    <property type="match status" value="1"/>
</dbReference>
<dbReference type="GO" id="GO:0005248">
    <property type="term" value="F:voltage-gated sodium channel activity"/>
    <property type="evidence" value="ECO:0007669"/>
    <property type="project" value="TreeGrafter"/>
</dbReference>
<keyword evidence="9" id="KW-0406">Ion transport</keyword>
<dbReference type="PROSITE" id="PS00018">
    <property type="entry name" value="EF_HAND_1"/>
    <property type="match status" value="1"/>
</dbReference>
<dbReference type="InterPro" id="IPR002048">
    <property type="entry name" value="EF_hand_dom"/>
</dbReference>
<gene>
    <name evidence="9" type="primary">Scn10a</name>
    <name evidence="9" type="ORF">AK812_SmicGene1900</name>
</gene>
<dbReference type="PANTHER" id="PTHR10037">
    <property type="entry name" value="VOLTAGE-GATED CATION CHANNEL CALCIUM AND SODIUM"/>
    <property type="match status" value="1"/>
</dbReference>
<dbReference type="InterPro" id="IPR011992">
    <property type="entry name" value="EF-hand-dom_pair"/>
</dbReference>
<evidence type="ECO:0000256" key="7">
    <source>
        <dbReference type="SAM" id="Phobius"/>
    </source>
</evidence>
<dbReference type="SMART" id="SM00054">
    <property type="entry name" value="EFh"/>
    <property type="match status" value="2"/>
</dbReference>
<reference evidence="9 10" key="1">
    <citation type="submission" date="2016-02" db="EMBL/GenBank/DDBJ databases">
        <title>Genome analysis of coral dinoflagellate symbionts highlights evolutionary adaptations to a symbiotic lifestyle.</title>
        <authorList>
            <person name="Aranda M."/>
            <person name="Li Y."/>
            <person name="Liew Y.J."/>
            <person name="Baumgarten S."/>
            <person name="Simakov O."/>
            <person name="Wilson M."/>
            <person name="Piel J."/>
            <person name="Ashoor H."/>
            <person name="Bougouffa S."/>
            <person name="Bajic V.B."/>
            <person name="Ryu T."/>
            <person name="Ravasi T."/>
            <person name="Bayer T."/>
            <person name="Micklem G."/>
            <person name="Kim H."/>
            <person name="Bhak J."/>
            <person name="Lajeunesse T.C."/>
            <person name="Voolstra C.R."/>
        </authorList>
    </citation>
    <scope>NUCLEOTIDE SEQUENCE [LARGE SCALE GENOMIC DNA]</scope>
    <source>
        <strain evidence="9 10">CCMP2467</strain>
    </source>
</reference>
<feature type="transmembrane region" description="Helical" evidence="7">
    <location>
        <begin position="201"/>
        <end position="221"/>
    </location>
</feature>
<evidence type="ECO:0000256" key="3">
    <source>
        <dbReference type="ARBA" id="ARBA00022837"/>
    </source>
</evidence>
<dbReference type="InterPro" id="IPR005821">
    <property type="entry name" value="Ion_trans_dom"/>
</dbReference>
<dbReference type="EMBL" id="LSRX01000021">
    <property type="protein sequence ID" value="OLQ14010.1"/>
    <property type="molecule type" value="Genomic_DNA"/>
</dbReference>
<organism evidence="9 10">
    <name type="scientific">Symbiodinium microadriaticum</name>
    <name type="common">Dinoflagellate</name>
    <name type="synonym">Zooxanthella microadriatica</name>
    <dbReference type="NCBI Taxonomy" id="2951"/>
    <lineage>
        <taxon>Eukaryota</taxon>
        <taxon>Sar</taxon>
        <taxon>Alveolata</taxon>
        <taxon>Dinophyceae</taxon>
        <taxon>Suessiales</taxon>
        <taxon>Symbiodiniaceae</taxon>
        <taxon>Symbiodinium</taxon>
    </lineage>
</organism>
<feature type="transmembrane region" description="Helical" evidence="7">
    <location>
        <begin position="352"/>
        <end position="375"/>
    </location>
</feature>
<keyword evidence="9" id="KW-0407">Ion channel</keyword>
<keyword evidence="9" id="KW-0813">Transport</keyword>
<feature type="region of interest" description="Disordered" evidence="6">
    <location>
        <begin position="56"/>
        <end position="92"/>
    </location>
</feature>